<evidence type="ECO:0000313" key="9">
    <source>
        <dbReference type="Proteomes" id="UP000243807"/>
    </source>
</evidence>
<protein>
    <recommendedName>
        <fullName evidence="3">Alanine--tRNA ligase</fullName>
    </recommendedName>
    <alternativeName>
        <fullName evidence="6">Alanyl-tRNA synthetase</fullName>
    </alternativeName>
</protein>
<keyword evidence="9" id="KW-1185">Reference proteome</keyword>
<dbReference type="PROSITE" id="PS50860">
    <property type="entry name" value="AA_TRNA_LIGASE_II_ALA"/>
    <property type="match status" value="1"/>
</dbReference>
<dbReference type="EMBL" id="CP019434">
    <property type="protein sequence ID" value="APZ41824.1"/>
    <property type="molecule type" value="Genomic_DNA"/>
</dbReference>
<dbReference type="STRING" id="1765967.BW247_00865"/>
<dbReference type="Pfam" id="PF07973">
    <property type="entry name" value="tRNA_SAD"/>
    <property type="match status" value="1"/>
</dbReference>
<comment type="subcellular location">
    <subcellularLocation>
        <location evidence="2">Cytoplasm</location>
    </subcellularLocation>
</comment>
<reference evidence="8 9" key="1">
    <citation type="submission" date="2017-01" db="EMBL/GenBank/DDBJ databases">
        <title>Draft sequence of Acidihalobacter ferrooxidans strain DSM 14175 (strain V8).</title>
        <authorList>
            <person name="Khaleque H.N."/>
            <person name="Ramsay J.P."/>
            <person name="Murphy R.J.T."/>
            <person name="Kaksonen A.H."/>
            <person name="Boxall N.J."/>
            <person name="Watkin E.L.J."/>
        </authorList>
    </citation>
    <scope>NUCLEOTIDE SEQUENCE [LARGE SCALE GENOMIC DNA]</scope>
    <source>
        <strain evidence="8 9">V8</strain>
    </source>
</reference>
<dbReference type="SUPFAM" id="SSF55186">
    <property type="entry name" value="ThrRS/AlaRS common domain"/>
    <property type="match status" value="1"/>
</dbReference>
<feature type="domain" description="Alanyl-transfer RNA synthetases family profile" evidence="7">
    <location>
        <begin position="1"/>
        <end position="237"/>
    </location>
</feature>
<evidence type="ECO:0000256" key="5">
    <source>
        <dbReference type="ARBA" id="ARBA00022833"/>
    </source>
</evidence>
<dbReference type="KEGG" id="afy:BW247_00865"/>
<keyword evidence="8" id="KW-0378">Hydrolase</keyword>
<dbReference type="Proteomes" id="UP000243807">
    <property type="component" value="Chromosome"/>
</dbReference>
<dbReference type="GO" id="GO:0006419">
    <property type="term" value="P:alanyl-tRNA aminoacylation"/>
    <property type="evidence" value="ECO:0007669"/>
    <property type="project" value="InterPro"/>
</dbReference>
<dbReference type="InterPro" id="IPR018164">
    <property type="entry name" value="Ala-tRNA-synth_IIc_N"/>
</dbReference>
<accession>A0A1P8UDF9</accession>
<dbReference type="SUPFAM" id="SSF50447">
    <property type="entry name" value="Translation proteins"/>
    <property type="match status" value="1"/>
</dbReference>
<dbReference type="InterPro" id="IPR051335">
    <property type="entry name" value="Alanyl-tRNA_Editing_Enzymes"/>
</dbReference>
<dbReference type="Gene3D" id="2.40.30.130">
    <property type="match status" value="1"/>
</dbReference>
<evidence type="ECO:0000259" key="7">
    <source>
        <dbReference type="PROSITE" id="PS50860"/>
    </source>
</evidence>
<dbReference type="GO" id="GO:0046872">
    <property type="term" value="F:metal ion binding"/>
    <property type="evidence" value="ECO:0007669"/>
    <property type="project" value="UniProtKB-KW"/>
</dbReference>
<organism evidence="8 9">
    <name type="scientific">Acidihalobacter ferrooxydans</name>
    <dbReference type="NCBI Taxonomy" id="1765967"/>
    <lineage>
        <taxon>Bacteria</taxon>
        <taxon>Pseudomonadati</taxon>
        <taxon>Pseudomonadota</taxon>
        <taxon>Gammaproteobacteria</taxon>
        <taxon>Chromatiales</taxon>
        <taxon>Ectothiorhodospiraceae</taxon>
        <taxon>Acidihalobacter</taxon>
    </lineage>
</organism>
<evidence type="ECO:0000256" key="1">
    <source>
        <dbReference type="ARBA" id="ARBA00001947"/>
    </source>
</evidence>
<dbReference type="PANTHER" id="PTHR43462:SF1">
    <property type="entry name" value="ALANYL-TRNA EDITING PROTEIN AARSD1"/>
    <property type="match status" value="1"/>
</dbReference>
<keyword evidence="5" id="KW-0862">Zinc</keyword>
<evidence type="ECO:0000256" key="3">
    <source>
        <dbReference type="ARBA" id="ARBA00017959"/>
    </source>
</evidence>
<evidence type="ECO:0000256" key="4">
    <source>
        <dbReference type="ARBA" id="ARBA00022723"/>
    </source>
</evidence>
<keyword evidence="4" id="KW-0479">Metal-binding</keyword>
<dbReference type="InterPro" id="IPR012947">
    <property type="entry name" value="tRNA_SAD"/>
</dbReference>
<dbReference type="GO" id="GO:0005524">
    <property type="term" value="F:ATP binding"/>
    <property type="evidence" value="ECO:0007669"/>
    <property type="project" value="InterPro"/>
</dbReference>
<proteinExistence type="predicted"/>
<dbReference type="SMART" id="SM00863">
    <property type="entry name" value="tRNA_SAD"/>
    <property type="match status" value="1"/>
</dbReference>
<dbReference type="OrthoDB" id="9812949at2"/>
<name>A0A1P8UDF9_9GAMM</name>
<evidence type="ECO:0000256" key="2">
    <source>
        <dbReference type="ARBA" id="ARBA00004496"/>
    </source>
</evidence>
<dbReference type="PANTHER" id="PTHR43462">
    <property type="entry name" value="ALANYL-TRNA EDITING PROTEIN"/>
    <property type="match status" value="1"/>
</dbReference>
<dbReference type="Pfam" id="PF01411">
    <property type="entry name" value="tRNA-synt_2c"/>
    <property type="match status" value="1"/>
</dbReference>
<dbReference type="GO" id="GO:0002161">
    <property type="term" value="F:aminoacyl-tRNA deacylase activity"/>
    <property type="evidence" value="ECO:0007669"/>
    <property type="project" value="UniProtKB-ARBA"/>
</dbReference>
<dbReference type="AlphaFoldDB" id="A0A1P8UDF9"/>
<evidence type="ECO:0000256" key="6">
    <source>
        <dbReference type="ARBA" id="ARBA00032577"/>
    </source>
</evidence>
<dbReference type="GO" id="GO:0005737">
    <property type="term" value="C:cytoplasm"/>
    <property type="evidence" value="ECO:0007669"/>
    <property type="project" value="UniProtKB-SubCell"/>
</dbReference>
<dbReference type="RefSeq" id="WP_076835171.1">
    <property type="nucleotide sequence ID" value="NZ_CP019434.1"/>
</dbReference>
<dbReference type="InterPro" id="IPR009000">
    <property type="entry name" value="Transl_B-barrel_sf"/>
</dbReference>
<sequence>MHCERLFETDSYLQSCDTRIGAVHPGAVELESTVFYPEGGGQPGDSGTLTLADGRVLRVMDTRKGEAPGAILHRIEDLPTDLMPGQLATARIDWERRHRHMRMHTCLHLLCTLVDAGVTGGSISADKARLDFDLPEATLNKEDLSARLNELINRDRPVGMRWITDAELDAAPELVRTMSVRPPRGSGQVRLIEVEGIDLQPCGGTHVARIGEIGAVVVSKIEKKGRQNRRVIVRFAQ</sequence>
<gene>
    <name evidence="8" type="ORF">BW247_00865</name>
</gene>
<dbReference type="InterPro" id="IPR018165">
    <property type="entry name" value="Ala-tRNA-synth_IIc_core"/>
</dbReference>
<dbReference type="GO" id="GO:0004813">
    <property type="term" value="F:alanine-tRNA ligase activity"/>
    <property type="evidence" value="ECO:0007669"/>
    <property type="project" value="InterPro"/>
</dbReference>
<dbReference type="GO" id="GO:0003676">
    <property type="term" value="F:nucleic acid binding"/>
    <property type="evidence" value="ECO:0007669"/>
    <property type="project" value="InterPro"/>
</dbReference>
<dbReference type="InterPro" id="IPR018163">
    <property type="entry name" value="Thr/Ala-tRNA-synth_IIc_edit"/>
</dbReference>
<comment type="cofactor">
    <cofactor evidence="1">
        <name>Zn(2+)</name>
        <dbReference type="ChEBI" id="CHEBI:29105"/>
    </cofactor>
</comment>
<evidence type="ECO:0000313" key="8">
    <source>
        <dbReference type="EMBL" id="APZ41824.1"/>
    </source>
</evidence>
<dbReference type="Gene3D" id="3.30.980.10">
    <property type="entry name" value="Threonyl-trna Synthetase, Chain A, domain 2"/>
    <property type="match status" value="1"/>
</dbReference>